<dbReference type="Pfam" id="PF03486">
    <property type="entry name" value="HI0933_like"/>
    <property type="match status" value="1"/>
</dbReference>
<organism evidence="6 7">
    <name type="scientific">Jeotgalibaca ciconiae</name>
    <dbReference type="NCBI Taxonomy" id="2496265"/>
    <lineage>
        <taxon>Bacteria</taxon>
        <taxon>Bacillati</taxon>
        <taxon>Bacillota</taxon>
        <taxon>Bacilli</taxon>
        <taxon>Lactobacillales</taxon>
        <taxon>Carnobacteriaceae</taxon>
        <taxon>Jeotgalibaca</taxon>
    </lineage>
</organism>
<keyword evidence="7" id="KW-1185">Reference proteome</keyword>
<evidence type="ECO:0000313" key="7">
    <source>
        <dbReference type="Proteomes" id="UP000273326"/>
    </source>
</evidence>
<dbReference type="PRINTS" id="PR00368">
    <property type="entry name" value="FADPNR"/>
</dbReference>
<protein>
    <submittedName>
        <fullName evidence="6">NAD(P)/FAD-dependent oxidoreductase</fullName>
    </submittedName>
</protein>
<dbReference type="EMBL" id="CP034465">
    <property type="protein sequence ID" value="AZP04626.1"/>
    <property type="molecule type" value="Genomic_DNA"/>
</dbReference>
<feature type="domain" description="RsdA/BaiN/AoA(So)-like insert" evidence="5">
    <location>
        <begin position="193"/>
        <end position="361"/>
    </location>
</feature>
<evidence type="ECO:0000256" key="1">
    <source>
        <dbReference type="ARBA" id="ARBA00001974"/>
    </source>
</evidence>
<evidence type="ECO:0000313" key="6">
    <source>
        <dbReference type="EMBL" id="AZP04626.1"/>
    </source>
</evidence>
<dbReference type="SUPFAM" id="SSF51905">
    <property type="entry name" value="FAD/NAD(P)-binding domain"/>
    <property type="match status" value="1"/>
</dbReference>
<dbReference type="PANTHER" id="PTHR42887">
    <property type="entry name" value="OS12G0638800 PROTEIN"/>
    <property type="match status" value="1"/>
</dbReference>
<dbReference type="InterPro" id="IPR004792">
    <property type="entry name" value="BaiN-like"/>
</dbReference>
<keyword evidence="2" id="KW-0285">Flavoprotein</keyword>
<accession>A0A3S9HB88</accession>
<gene>
    <name evidence="6" type="ORF">EJN90_08260</name>
</gene>
<feature type="domain" description="RsdA/BaiN/AoA(So)-like Rossmann fold-like" evidence="4">
    <location>
        <begin position="4"/>
        <end position="413"/>
    </location>
</feature>
<dbReference type="PANTHER" id="PTHR42887:SF2">
    <property type="entry name" value="OS12G0638800 PROTEIN"/>
    <property type="match status" value="1"/>
</dbReference>
<keyword evidence="3" id="KW-0274">FAD</keyword>
<dbReference type="NCBIfam" id="TIGR00275">
    <property type="entry name" value="aminoacetone oxidase family FAD-binding enzyme"/>
    <property type="match status" value="1"/>
</dbReference>
<dbReference type="SUPFAM" id="SSF160996">
    <property type="entry name" value="HI0933 insert domain-like"/>
    <property type="match status" value="1"/>
</dbReference>
<dbReference type="InterPro" id="IPR057661">
    <property type="entry name" value="RsdA/BaiN/AoA(So)_Rossmann"/>
</dbReference>
<dbReference type="Proteomes" id="UP000273326">
    <property type="component" value="Chromosome"/>
</dbReference>
<dbReference type="Gene3D" id="3.50.50.60">
    <property type="entry name" value="FAD/NAD(P)-binding domain"/>
    <property type="match status" value="1"/>
</dbReference>
<dbReference type="InterPro" id="IPR023166">
    <property type="entry name" value="BaiN-like_dom_sf"/>
</dbReference>
<dbReference type="Gene3D" id="1.10.8.260">
    <property type="entry name" value="HI0933 insert domain-like"/>
    <property type="match status" value="1"/>
</dbReference>
<evidence type="ECO:0000259" key="5">
    <source>
        <dbReference type="Pfam" id="PF22780"/>
    </source>
</evidence>
<dbReference type="InterPro" id="IPR055178">
    <property type="entry name" value="RsdA/BaiN/AoA(So)-like_dom"/>
</dbReference>
<evidence type="ECO:0000256" key="2">
    <source>
        <dbReference type="ARBA" id="ARBA00022630"/>
    </source>
</evidence>
<dbReference type="InterPro" id="IPR036188">
    <property type="entry name" value="FAD/NAD-bd_sf"/>
</dbReference>
<name>A0A3S9HB88_9LACT</name>
<dbReference type="AlphaFoldDB" id="A0A3S9HB88"/>
<evidence type="ECO:0000259" key="4">
    <source>
        <dbReference type="Pfam" id="PF03486"/>
    </source>
</evidence>
<dbReference type="KEGG" id="jeh:EJN90_08260"/>
<dbReference type="PROSITE" id="PS51257">
    <property type="entry name" value="PROKAR_LIPOPROTEIN"/>
    <property type="match status" value="1"/>
</dbReference>
<dbReference type="Pfam" id="PF22780">
    <property type="entry name" value="HI0933_like_1st"/>
    <property type="match status" value="1"/>
</dbReference>
<sequence length="421" mass="46167">MKKQVIVIGGGSSGLMAACTAAEFGASVTLIEKNKNLGKKLILTGGGRCNVTNNRSEEEIIAHIPGNGRFLHSAFNQFNQFDIMNYFTSRGVALKEEDHGRMFPVTDKARTILETFIEELKNQNVTVRTNAIVEKILFSENHEVTGVKLDTGEELPADSIVLATGGKSLPRTGSTGDGYRFAKKAGHTITELYPTEAPITSPETFISERILKGLSLRNVALSVLNKKGKKVTTHQMDMIFTHFGVSGPAALRCSMFIHQTKKRDKTDVVTMSLDLFPDKSLAQVEQQMNRLIKDAPDKSVKNGWKDLMPERYLLFGLEKCEIDANQTLKSLTPKEIQAFAAFCKAFNFQADGTHPLDKAFVTGGGVSTKEVNPKTMESKMTKGLYFCGELLDYNGYTGGYNITGAFVTGHTAGYHAAIESK</sequence>
<reference evidence="7" key="1">
    <citation type="submission" date="2018-12" db="EMBL/GenBank/DDBJ databases">
        <title>Complete genome sequencing of Jeotgalibaca sp. H21T32.</title>
        <authorList>
            <person name="Bae J.-W."/>
            <person name="Lee S.-Y."/>
        </authorList>
    </citation>
    <scope>NUCLEOTIDE SEQUENCE [LARGE SCALE GENOMIC DNA]</scope>
    <source>
        <strain evidence="7">H21T32</strain>
    </source>
</reference>
<dbReference type="RefSeq" id="WP_126110219.1">
    <property type="nucleotide sequence ID" value="NZ_CP034465.1"/>
</dbReference>
<comment type="cofactor">
    <cofactor evidence="1">
        <name>FAD</name>
        <dbReference type="ChEBI" id="CHEBI:57692"/>
    </cofactor>
</comment>
<evidence type="ECO:0000256" key="3">
    <source>
        <dbReference type="ARBA" id="ARBA00022827"/>
    </source>
</evidence>
<dbReference type="OrthoDB" id="9773233at2"/>
<proteinExistence type="predicted"/>
<dbReference type="Gene3D" id="2.40.30.10">
    <property type="entry name" value="Translation factors"/>
    <property type="match status" value="1"/>
</dbReference>
<dbReference type="PRINTS" id="PR00411">
    <property type="entry name" value="PNDRDTASEI"/>
</dbReference>